<evidence type="ECO:0000256" key="16">
    <source>
        <dbReference type="ARBA" id="ARBA00022989"/>
    </source>
</evidence>
<evidence type="ECO:0000256" key="5">
    <source>
        <dbReference type="ARBA" id="ARBA00005172"/>
    </source>
</evidence>
<evidence type="ECO:0000256" key="7">
    <source>
        <dbReference type="ARBA" id="ARBA00008321"/>
    </source>
</evidence>
<evidence type="ECO:0000256" key="17">
    <source>
        <dbReference type="ARBA" id="ARBA00023136"/>
    </source>
</evidence>
<dbReference type="OrthoDB" id="6600518at2759"/>
<name>A0A9W8X9R0_9PLEO</name>
<comment type="similarity">
    <text evidence="7">Belongs to the PIGC family.</text>
</comment>
<dbReference type="PROSITE" id="PS01045">
    <property type="entry name" value="SQUALEN_PHYTOEN_SYN_2"/>
    <property type="match status" value="1"/>
</dbReference>
<keyword evidence="15" id="KW-0125">Carotenoid biosynthesis</keyword>
<keyword evidence="14 23" id="KW-0812">Transmembrane</keyword>
<comment type="subcellular location">
    <subcellularLocation>
        <location evidence="2">Membrane</location>
        <topology evidence="2">Multi-pass membrane protein</topology>
    </subcellularLocation>
</comment>
<evidence type="ECO:0000256" key="11">
    <source>
        <dbReference type="ARBA" id="ARBA00018909"/>
    </source>
</evidence>
<dbReference type="Pfam" id="PF06432">
    <property type="entry name" value="GPI2"/>
    <property type="match status" value="1"/>
</dbReference>
<dbReference type="GO" id="GO:0045436">
    <property type="term" value="F:lycopene beta cyclase activity"/>
    <property type="evidence" value="ECO:0007669"/>
    <property type="project" value="UniProtKB-ARBA"/>
</dbReference>
<dbReference type="SFLD" id="SFLDG01212">
    <property type="entry name" value="Phytoene_synthase_like"/>
    <property type="match status" value="1"/>
</dbReference>
<evidence type="ECO:0000256" key="9">
    <source>
        <dbReference type="ARBA" id="ARBA00012242"/>
    </source>
</evidence>
<dbReference type="Gene3D" id="1.10.600.10">
    <property type="entry name" value="Farnesyl Diphosphate Synthase"/>
    <property type="match status" value="1"/>
</dbReference>
<evidence type="ECO:0000256" key="4">
    <source>
        <dbReference type="ARBA" id="ARBA00005089"/>
    </source>
</evidence>
<keyword evidence="12" id="KW-0337">GPI-anchor biosynthesis</keyword>
<dbReference type="GO" id="GO:0004311">
    <property type="term" value="F:geranylgeranyl diphosphate synthase activity"/>
    <property type="evidence" value="ECO:0007669"/>
    <property type="project" value="InterPro"/>
</dbReference>
<comment type="similarity">
    <text evidence="6">In the N-terminal section; belongs to the lycopene beta-cyclase family.</text>
</comment>
<gene>
    <name evidence="24" type="ORF">N0V87_000107</name>
</gene>
<dbReference type="AlphaFoldDB" id="A0A9W8X9R0"/>
<evidence type="ECO:0000256" key="23">
    <source>
        <dbReference type="SAM" id="Phobius"/>
    </source>
</evidence>
<comment type="catalytic activity">
    <reaction evidence="20">
        <text>gamma-carotene = all-trans-beta-carotene</text>
        <dbReference type="Rhea" id="RHEA:32239"/>
        <dbReference type="ChEBI" id="CHEBI:17579"/>
        <dbReference type="ChEBI" id="CHEBI:27740"/>
        <dbReference type="EC" id="5.5.1.19"/>
    </reaction>
</comment>
<comment type="catalytic activity">
    <reaction evidence="1">
        <text>2 (2E,6E,10E)-geranylgeranyl diphosphate = 15-cis-phytoene + 2 diphosphate</text>
        <dbReference type="Rhea" id="RHEA:34475"/>
        <dbReference type="ChEBI" id="CHEBI:27787"/>
        <dbReference type="ChEBI" id="CHEBI:33019"/>
        <dbReference type="ChEBI" id="CHEBI:58756"/>
        <dbReference type="EC" id="2.5.1.32"/>
    </reaction>
</comment>
<feature type="transmembrane region" description="Helical" evidence="23">
    <location>
        <begin position="6"/>
        <end position="24"/>
    </location>
</feature>
<dbReference type="GO" id="GO:0016020">
    <property type="term" value="C:membrane"/>
    <property type="evidence" value="ECO:0007669"/>
    <property type="project" value="UniProtKB-SubCell"/>
</dbReference>
<dbReference type="EMBL" id="JAPEUV010000001">
    <property type="protein sequence ID" value="KAJ4343825.1"/>
    <property type="molecule type" value="Genomic_DNA"/>
</dbReference>
<evidence type="ECO:0000256" key="19">
    <source>
        <dbReference type="ARBA" id="ARBA00023268"/>
    </source>
</evidence>
<evidence type="ECO:0000256" key="14">
    <source>
        <dbReference type="ARBA" id="ARBA00022692"/>
    </source>
</evidence>
<feature type="transmembrane region" description="Helical" evidence="23">
    <location>
        <begin position="663"/>
        <end position="681"/>
    </location>
</feature>
<evidence type="ECO:0000256" key="10">
    <source>
        <dbReference type="ARBA" id="ARBA00012396"/>
    </source>
</evidence>
<dbReference type="Proteomes" id="UP001140562">
    <property type="component" value="Unassembled WGS sequence"/>
</dbReference>
<feature type="transmembrane region" description="Helical" evidence="23">
    <location>
        <begin position="638"/>
        <end position="657"/>
    </location>
</feature>
<evidence type="ECO:0000256" key="21">
    <source>
        <dbReference type="ARBA" id="ARBA00029335"/>
    </source>
</evidence>
<reference evidence="24" key="1">
    <citation type="submission" date="2022-10" db="EMBL/GenBank/DDBJ databases">
        <title>Tapping the CABI collections for fungal endophytes: first genome assemblies for Collariella, Neodidymelliopsis, Ascochyta clinopodiicola, Didymella pomorum, Didymosphaeria variabile, Neocosmospora piperis and Neocucurbitaria cava.</title>
        <authorList>
            <person name="Hill R."/>
        </authorList>
    </citation>
    <scope>NUCLEOTIDE SEQUENCE</scope>
    <source>
        <strain evidence="24">IMI 360193</strain>
    </source>
</reference>
<sequence>MGTDYALVHVKYTIPPAVLLTLLYRPLWSKLDTYRVGFLVFIAVSATIPWDSYLIRTGIWSYPSHVILGPTLFDIPLEEVFFFVIQTYNTSLLYLLLSKPTYQPTYLRAATPSSPAPWKYQKWGGQLVISAVIAYGWYCVLANVTGTYTGLILVWAGPVLLMLWTLAYQFILGLPLSNTALPIWLPTLYLWIVDTLALRRGTWVISEGTKHGIHLWEGLEIEEAIFFLATNTLIVFGLVAFDNALAILHTFPSLFPDPAPQLPSPVVLMQALFASPKKYDEARLEGLREAVHRLKRKSRSFYLASSTFQGLLRTDLLLLYSFCRVADDLVDNAASATEAKEWIAHLNTFLDLAYSGPRSRPALIKLVDEQFPADTRSALVQLPTEKLSRQPLQDLLLGFDMDLAFDTASPPIQNEDDLKLYSERVAGTVAQMCIELIFHTYIGSLSKAEQREVENAGNLMGVALQYVNIARDIAVDAKIGRVYLPATWLAEAGLSQELVLKEPSGPRVESIRNRLLDNAFKLYNESKHSIEQLPSEAAGPIRVAVESYMEIGRTLRKEGYVVKAGRATVPKWRRILVAWQTLNQTSQARSKSHYKKLLWFKQPFPDNYTDEKTFLDHLQRNPRLQPYEFWSLMDDTTIIVQHLASVAIFCCCFVAIIQGNVSPLSVVGWATICTVLAWVLWDYWQGRKLEANADTAAKSSDADEESDSHSDSTPAPTSRYQQRISTIKSAVLIYAALLGLSPILKSLTKSTTSDSIWAISTWLLMMNVAFFDYSSGPGAQ</sequence>
<dbReference type="InterPro" id="IPR019845">
    <property type="entry name" value="Squalene/phytoene_synthase_CS"/>
</dbReference>
<keyword evidence="13" id="KW-0808">Transferase</keyword>
<comment type="pathway">
    <text evidence="5">Carotenoid biosynthesis; phytoene biosynthesis; all-trans-phytoene from geranylgeranyl diphosphate: step 1/1.</text>
</comment>
<feature type="transmembrane region" description="Helical" evidence="23">
    <location>
        <begin position="80"/>
        <end position="97"/>
    </location>
</feature>
<keyword evidence="25" id="KW-1185">Reference proteome</keyword>
<dbReference type="EC" id="2.5.1.32" evidence="10"/>
<evidence type="ECO:0000256" key="13">
    <source>
        <dbReference type="ARBA" id="ARBA00022679"/>
    </source>
</evidence>
<protein>
    <recommendedName>
        <fullName evidence="11">Bifunctional lycopene cyclase/phytoene synthase</fullName>
        <ecNumber evidence="10">2.5.1.32</ecNumber>
        <ecNumber evidence="9">5.5.1.19</ecNumber>
    </recommendedName>
</protein>
<dbReference type="InterPro" id="IPR009450">
    <property type="entry name" value="Plno_GlcNAc_GPI2"/>
</dbReference>
<evidence type="ECO:0000256" key="1">
    <source>
        <dbReference type="ARBA" id="ARBA00001805"/>
    </source>
</evidence>
<evidence type="ECO:0000256" key="18">
    <source>
        <dbReference type="ARBA" id="ARBA00023235"/>
    </source>
</evidence>
<evidence type="ECO:0000256" key="6">
    <source>
        <dbReference type="ARBA" id="ARBA00008247"/>
    </source>
</evidence>
<dbReference type="SFLD" id="SFLDG01018">
    <property type="entry name" value="Squalene/Phytoene_Synthase_Lik"/>
    <property type="match status" value="1"/>
</dbReference>
<keyword evidence="18" id="KW-0413">Isomerase</keyword>
<evidence type="ECO:0000256" key="20">
    <source>
        <dbReference type="ARBA" id="ARBA00029313"/>
    </source>
</evidence>
<dbReference type="SUPFAM" id="SSF48576">
    <property type="entry name" value="Terpenoid synthases"/>
    <property type="match status" value="1"/>
</dbReference>
<proteinExistence type="inferred from homology"/>
<evidence type="ECO:0000256" key="3">
    <source>
        <dbReference type="ARBA" id="ARBA00004687"/>
    </source>
</evidence>
<dbReference type="InterPro" id="IPR033904">
    <property type="entry name" value="Trans_IPPS_HH"/>
</dbReference>
<dbReference type="NCBIfam" id="TIGR03462">
    <property type="entry name" value="CarR_dom_SF"/>
    <property type="match status" value="2"/>
</dbReference>
<accession>A0A9W8X9R0</accession>
<feature type="transmembrane region" description="Helical" evidence="23">
    <location>
        <begin position="225"/>
        <end position="248"/>
    </location>
</feature>
<dbReference type="PANTHER" id="PTHR31480">
    <property type="entry name" value="BIFUNCTIONAL LYCOPENE CYCLASE/PHYTOENE SYNTHASE"/>
    <property type="match status" value="1"/>
</dbReference>
<comment type="pathway">
    <text evidence="4">Carotenoid biosynthesis; beta-carotene biosynthesis.</text>
</comment>
<dbReference type="GO" id="GO:0016117">
    <property type="term" value="P:carotenoid biosynthetic process"/>
    <property type="evidence" value="ECO:0007669"/>
    <property type="project" value="UniProtKB-KW"/>
</dbReference>
<dbReference type="InterPro" id="IPR044843">
    <property type="entry name" value="Trans_IPPS_bact-type"/>
</dbReference>
<feature type="region of interest" description="Disordered" evidence="22">
    <location>
        <begin position="695"/>
        <end position="721"/>
    </location>
</feature>
<evidence type="ECO:0000256" key="22">
    <source>
        <dbReference type="SAM" id="MobiDB-lite"/>
    </source>
</evidence>
<evidence type="ECO:0000256" key="8">
    <source>
        <dbReference type="ARBA" id="ARBA00008406"/>
    </source>
</evidence>
<comment type="caution">
    <text evidence="24">The sequence shown here is derived from an EMBL/GenBank/DDBJ whole genome shotgun (WGS) entry which is preliminary data.</text>
</comment>
<evidence type="ECO:0000313" key="24">
    <source>
        <dbReference type="EMBL" id="KAJ4343825.1"/>
    </source>
</evidence>
<keyword evidence="17 23" id="KW-0472">Membrane</keyword>
<comment type="similarity">
    <text evidence="8">In the C-terminal section; belongs to the phytoene/squalene synthase family.</text>
</comment>
<dbReference type="CDD" id="cd00683">
    <property type="entry name" value="Trans_IPPS_HH"/>
    <property type="match status" value="1"/>
</dbReference>
<dbReference type="GO" id="GO:0051996">
    <property type="term" value="F:squalene synthase [NAD(P)H] activity"/>
    <property type="evidence" value="ECO:0007669"/>
    <property type="project" value="InterPro"/>
</dbReference>
<dbReference type="SFLD" id="SFLDS00005">
    <property type="entry name" value="Isoprenoid_Synthase_Type_I"/>
    <property type="match status" value="1"/>
</dbReference>
<evidence type="ECO:0000256" key="15">
    <source>
        <dbReference type="ARBA" id="ARBA00022746"/>
    </source>
</evidence>
<evidence type="ECO:0000256" key="12">
    <source>
        <dbReference type="ARBA" id="ARBA00022502"/>
    </source>
</evidence>
<dbReference type="EC" id="5.5.1.19" evidence="9"/>
<dbReference type="InterPro" id="IPR017825">
    <property type="entry name" value="Lycopene_cyclase_dom"/>
</dbReference>
<evidence type="ECO:0000256" key="2">
    <source>
        <dbReference type="ARBA" id="ARBA00004141"/>
    </source>
</evidence>
<comment type="catalytic activity">
    <reaction evidence="21">
        <text>all-trans-lycopene = gamma-carotene</text>
        <dbReference type="Rhea" id="RHEA:32219"/>
        <dbReference type="ChEBI" id="CHEBI:15948"/>
        <dbReference type="ChEBI" id="CHEBI:27740"/>
        <dbReference type="EC" id="5.5.1.19"/>
    </reaction>
</comment>
<organism evidence="24 25">
    <name type="scientific">Didymella glomerata</name>
    <dbReference type="NCBI Taxonomy" id="749621"/>
    <lineage>
        <taxon>Eukaryota</taxon>
        <taxon>Fungi</taxon>
        <taxon>Dikarya</taxon>
        <taxon>Ascomycota</taxon>
        <taxon>Pezizomycotina</taxon>
        <taxon>Dothideomycetes</taxon>
        <taxon>Pleosporomycetidae</taxon>
        <taxon>Pleosporales</taxon>
        <taxon>Pleosporineae</taxon>
        <taxon>Didymellaceae</taxon>
        <taxon>Didymella</taxon>
    </lineage>
</organism>
<comment type="pathway">
    <text evidence="3">Glycolipid biosynthesis; glycosylphosphatidylinositol-anchor biosynthesis.</text>
</comment>
<keyword evidence="19" id="KW-0511">Multifunctional enzyme</keyword>
<keyword evidence="16 23" id="KW-1133">Transmembrane helix</keyword>
<dbReference type="InterPro" id="IPR008949">
    <property type="entry name" value="Isoprenoid_synthase_dom_sf"/>
</dbReference>
<dbReference type="InterPro" id="IPR002060">
    <property type="entry name" value="Squ/phyt_synthse"/>
</dbReference>
<dbReference type="GO" id="GO:0006506">
    <property type="term" value="P:GPI anchor biosynthetic process"/>
    <property type="evidence" value="ECO:0007669"/>
    <property type="project" value="UniProtKB-KW"/>
</dbReference>
<dbReference type="Pfam" id="PF00494">
    <property type="entry name" value="SQS_PSY"/>
    <property type="match status" value="1"/>
</dbReference>
<dbReference type="GO" id="GO:0016872">
    <property type="term" value="F:intramolecular lyase activity"/>
    <property type="evidence" value="ECO:0007669"/>
    <property type="project" value="InterPro"/>
</dbReference>
<feature type="transmembrane region" description="Helical" evidence="23">
    <location>
        <begin position="127"/>
        <end position="146"/>
    </location>
</feature>
<feature type="transmembrane region" description="Helical" evidence="23">
    <location>
        <begin position="36"/>
        <end position="55"/>
    </location>
</feature>
<evidence type="ECO:0000313" key="25">
    <source>
        <dbReference type="Proteomes" id="UP001140562"/>
    </source>
</evidence>